<gene>
    <name evidence="2" type="ORF">CFB84_16935</name>
</gene>
<evidence type="ECO:0000313" key="2">
    <source>
        <dbReference type="EMBL" id="OXI46480.1"/>
    </source>
</evidence>
<keyword evidence="1" id="KW-0732">Signal</keyword>
<dbReference type="AlphaFoldDB" id="A0A228IVR7"/>
<reference evidence="3" key="1">
    <citation type="submission" date="2017-06" db="EMBL/GenBank/DDBJ databases">
        <authorList>
            <person name="LiPuma J."/>
            <person name="Spilker T."/>
        </authorList>
    </citation>
    <scope>NUCLEOTIDE SEQUENCE [LARGE SCALE GENOMIC DNA]</scope>
    <source>
        <strain evidence="3">AU17325</strain>
    </source>
</reference>
<sequence>MSKCTILARCLSVATAIAMAGCAAVAANEPLAHETNAEQTKASVVAFPRGNGFTAFNGNRYANAADLDGMGLVPFTSIYDVWGLSCDATRCYHVPTEGQFKKVLAGYVSQFRSNEVIAFDFEKIVIDAARSEAQAENEVALFQKFIAWTRAAYPNARLGMYDYDFNPKFRDIRAQLYQAGGFDFFAPTMYQRWPNHALWRTNLRAVVENDRAINRSLPIYAYVSPYKAGQTANGFLGDAEWLGELSEAGRAINGVIVWTESAPGDQLDTSQSWLADLRRMTGAGH</sequence>
<comment type="caution">
    <text evidence="2">The sequence shown here is derived from an EMBL/GenBank/DDBJ whole genome shotgun (WGS) entry which is preliminary data.</text>
</comment>
<proteinExistence type="predicted"/>
<organism evidence="2 3">
    <name type="scientific">Burkholderia aenigmatica</name>
    <dbReference type="NCBI Taxonomy" id="2015348"/>
    <lineage>
        <taxon>Bacteria</taxon>
        <taxon>Pseudomonadati</taxon>
        <taxon>Pseudomonadota</taxon>
        <taxon>Betaproteobacteria</taxon>
        <taxon>Burkholderiales</taxon>
        <taxon>Burkholderiaceae</taxon>
        <taxon>Burkholderia</taxon>
        <taxon>Burkholderia cepacia complex</taxon>
    </lineage>
</organism>
<feature type="signal peptide" evidence="1">
    <location>
        <begin position="1"/>
        <end position="26"/>
    </location>
</feature>
<evidence type="ECO:0000313" key="3">
    <source>
        <dbReference type="Proteomes" id="UP000214600"/>
    </source>
</evidence>
<name>A0A228IVR7_9BURK</name>
<protein>
    <submittedName>
        <fullName evidence="2">Uncharacterized protein</fullName>
    </submittedName>
</protein>
<accession>A0A228IVR7</accession>
<dbReference type="PROSITE" id="PS51257">
    <property type="entry name" value="PROKAR_LIPOPROTEIN"/>
    <property type="match status" value="1"/>
</dbReference>
<dbReference type="Proteomes" id="UP000214600">
    <property type="component" value="Unassembled WGS sequence"/>
</dbReference>
<dbReference type="EMBL" id="NKFA01000006">
    <property type="protein sequence ID" value="OXI46480.1"/>
    <property type="molecule type" value="Genomic_DNA"/>
</dbReference>
<evidence type="ECO:0000256" key="1">
    <source>
        <dbReference type="SAM" id="SignalP"/>
    </source>
</evidence>
<feature type="chain" id="PRO_5013008495" evidence="1">
    <location>
        <begin position="27"/>
        <end position="285"/>
    </location>
</feature>
<dbReference type="SUPFAM" id="SSF51445">
    <property type="entry name" value="(Trans)glycosidases"/>
    <property type="match status" value="1"/>
</dbReference>
<dbReference type="InterPro" id="IPR017853">
    <property type="entry name" value="GH"/>
</dbReference>
<reference evidence="2 3" key="2">
    <citation type="submission" date="2017-08" db="EMBL/GenBank/DDBJ databases">
        <title>WGS of novel Burkholderia cepaca complex species.</title>
        <authorList>
            <person name="Lipuma J."/>
            <person name="Spilker T."/>
        </authorList>
    </citation>
    <scope>NUCLEOTIDE SEQUENCE [LARGE SCALE GENOMIC DNA]</scope>
    <source>
        <strain evidence="2 3">AU17325</strain>
    </source>
</reference>